<feature type="domain" description="Glycosyltransferase 2-like" evidence="1">
    <location>
        <begin position="7"/>
        <end position="110"/>
    </location>
</feature>
<dbReference type="PANTHER" id="PTHR22916">
    <property type="entry name" value="GLYCOSYLTRANSFERASE"/>
    <property type="match status" value="1"/>
</dbReference>
<reference evidence="2" key="1">
    <citation type="submission" date="2019-01" db="EMBL/GenBank/DDBJ databases">
        <authorList>
            <consortium name="Genoscope - CEA"/>
            <person name="William W."/>
        </authorList>
    </citation>
    <scope>NUCLEOTIDE SEQUENCE</scope>
    <source>
        <strain evidence="2">CR-1</strain>
    </source>
</reference>
<proteinExistence type="predicted"/>
<sequence>MAAPLVTVVIPSLDQGVFLEAALESVWTQDAPVEIIVMDGGSRDASPDIIRKWESRLLFSKSAPDRGQSAAINEGMKKGSAPYVCWLNSDDTLLPRGLSRLARALDSSPRSPAAYGKCRTVNARGKTIMPYITAPFSPWLLARYCFIAQPASLIRRSAWEGVGGLDESLHMAMDYDLWWRLFKTFGAFRYVRKYVAATRAHSATKTVLNRHEHYREAIRTVLTHTGKIPLKWRLSQPFMRDLRDAWNKARLKKTKP</sequence>
<dbReference type="InterPro" id="IPR029044">
    <property type="entry name" value="Nucleotide-diphossugar_trans"/>
</dbReference>
<dbReference type="GO" id="GO:0016758">
    <property type="term" value="F:hexosyltransferase activity"/>
    <property type="evidence" value="ECO:0007669"/>
    <property type="project" value="UniProtKB-ARBA"/>
</dbReference>
<name>A0A484HME6_9BACT</name>
<protein>
    <submittedName>
        <fullName evidence="2">Glycosyltransferase</fullName>
    </submittedName>
</protein>
<dbReference type="EMBL" id="CAACVI010000051">
    <property type="protein sequence ID" value="VEN75400.1"/>
    <property type="molecule type" value="Genomic_DNA"/>
</dbReference>
<dbReference type="Pfam" id="PF00535">
    <property type="entry name" value="Glycos_transf_2"/>
    <property type="match status" value="1"/>
</dbReference>
<dbReference type="PANTHER" id="PTHR22916:SF65">
    <property type="entry name" value="SLR1065 PROTEIN"/>
    <property type="match status" value="1"/>
</dbReference>
<dbReference type="AlphaFoldDB" id="A0A484HME6"/>
<evidence type="ECO:0000313" key="2">
    <source>
        <dbReference type="EMBL" id="VEN75400.1"/>
    </source>
</evidence>
<dbReference type="SUPFAM" id="SSF53448">
    <property type="entry name" value="Nucleotide-diphospho-sugar transferases"/>
    <property type="match status" value="1"/>
</dbReference>
<keyword evidence="2" id="KW-0808">Transferase</keyword>
<accession>A0A484HME6</accession>
<gene>
    <name evidence="2" type="ORF">EPICR_80093</name>
</gene>
<organism evidence="2">
    <name type="scientific">uncultured Desulfobacteraceae bacterium</name>
    <dbReference type="NCBI Taxonomy" id="218296"/>
    <lineage>
        <taxon>Bacteria</taxon>
        <taxon>Pseudomonadati</taxon>
        <taxon>Thermodesulfobacteriota</taxon>
        <taxon>Desulfobacteria</taxon>
        <taxon>Desulfobacterales</taxon>
        <taxon>Desulfobacteraceae</taxon>
        <taxon>environmental samples</taxon>
    </lineage>
</organism>
<dbReference type="InterPro" id="IPR001173">
    <property type="entry name" value="Glyco_trans_2-like"/>
</dbReference>
<dbReference type="Gene3D" id="3.90.550.10">
    <property type="entry name" value="Spore Coat Polysaccharide Biosynthesis Protein SpsA, Chain A"/>
    <property type="match status" value="1"/>
</dbReference>
<evidence type="ECO:0000259" key="1">
    <source>
        <dbReference type="Pfam" id="PF00535"/>
    </source>
</evidence>
<dbReference type="CDD" id="cd06433">
    <property type="entry name" value="GT_2_WfgS_like"/>
    <property type="match status" value="1"/>
</dbReference>